<evidence type="ECO:0000313" key="3">
    <source>
        <dbReference type="Proteomes" id="UP001367771"/>
    </source>
</evidence>
<organism evidence="2 3">
    <name type="scientific">Sphingomonas kyungheensis</name>
    <dbReference type="NCBI Taxonomy" id="1069987"/>
    <lineage>
        <taxon>Bacteria</taxon>
        <taxon>Pseudomonadati</taxon>
        <taxon>Pseudomonadota</taxon>
        <taxon>Alphaproteobacteria</taxon>
        <taxon>Sphingomonadales</taxon>
        <taxon>Sphingomonadaceae</taxon>
        <taxon>Sphingomonas</taxon>
    </lineage>
</organism>
<comment type="caution">
    <text evidence="2">The sequence shown here is derived from an EMBL/GenBank/DDBJ whole genome shotgun (WGS) entry which is preliminary data.</text>
</comment>
<gene>
    <name evidence="2" type="ORF">V8201_00925</name>
</gene>
<feature type="compositionally biased region" description="Low complexity" evidence="1">
    <location>
        <begin position="10"/>
        <end position="19"/>
    </location>
</feature>
<protein>
    <recommendedName>
        <fullName evidence="4">Terminase</fullName>
    </recommendedName>
</protein>
<dbReference type="EMBL" id="JBBBDM010000001">
    <property type="protein sequence ID" value="MEI5685633.1"/>
    <property type="molecule type" value="Genomic_DNA"/>
</dbReference>
<keyword evidence="3" id="KW-1185">Reference proteome</keyword>
<name>A0ABU8GXN3_9SPHN</name>
<evidence type="ECO:0000313" key="2">
    <source>
        <dbReference type="EMBL" id="MEI5685633.1"/>
    </source>
</evidence>
<proteinExistence type="predicted"/>
<feature type="region of interest" description="Disordered" evidence="1">
    <location>
        <begin position="1"/>
        <end position="21"/>
    </location>
</feature>
<evidence type="ECO:0008006" key="4">
    <source>
        <dbReference type="Google" id="ProtNLM"/>
    </source>
</evidence>
<reference evidence="2 3" key="1">
    <citation type="journal article" date="2013" name="Int. J. Syst. Evol. Microbiol.">
        <title>Sphingomonas kyungheensis sp. nov., a bacterium with ginsenoside-converting activity isolated from soil of a ginseng field.</title>
        <authorList>
            <person name="Son H.M."/>
            <person name="Yang J.E."/>
            <person name="Park Y."/>
            <person name="Han C.K."/>
            <person name="Kim S.G."/>
            <person name="Kook M."/>
            <person name="Yi T.H."/>
        </authorList>
    </citation>
    <scope>NUCLEOTIDE SEQUENCE [LARGE SCALE GENOMIC DNA]</scope>
    <source>
        <strain evidence="2 3">LMG 26582</strain>
    </source>
</reference>
<sequence length="227" mass="24790">MSKHNEPWSAARARQWEAQQAERRAMTDRAILAGIEAVKAGGDPAVAIAAVTKPRGKPGGDDPDMAPIAARLRQRRRIDGWSIATQRQFIQALADSGCVSHACAAVGVARNTAYAMRQRESYSLFAPAWDVAIQMGRKRLLDIAMERAIAGQEVAVWHRGEQVGTRTVYNDRLLTFLLAHQPAPAHPVLTPPELAALFPALLDVIDQRQPHPAAARLEAEDEEAGAW</sequence>
<dbReference type="RefSeq" id="WP_336544252.1">
    <property type="nucleotide sequence ID" value="NZ_JBBBDM010000001.1"/>
</dbReference>
<dbReference type="Proteomes" id="UP001367771">
    <property type="component" value="Unassembled WGS sequence"/>
</dbReference>
<evidence type="ECO:0000256" key="1">
    <source>
        <dbReference type="SAM" id="MobiDB-lite"/>
    </source>
</evidence>
<accession>A0ABU8GXN3</accession>